<proteinExistence type="predicted"/>
<keyword evidence="1" id="KW-0472">Membrane</keyword>
<reference evidence="2" key="2">
    <citation type="submission" date="2023-01" db="EMBL/GenBank/DDBJ databases">
        <authorList>
            <person name="Sun Q."/>
            <person name="Evtushenko L."/>
        </authorList>
    </citation>
    <scope>NUCLEOTIDE SEQUENCE</scope>
    <source>
        <strain evidence="2">VKM Ac-1958</strain>
    </source>
</reference>
<dbReference type="AlphaFoldDB" id="A0A9W6HPV6"/>
<reference evidence="2" key="1">
    <citation type="journal article" date="2014" name="Int. J. Syst. Evol. Microbiol.">
        <title>Complete genome sequence of Corynebacterium casei LMG S-19264T (=DSM 44701T), isolated from a smear-ripened cheese.</title>
        <authorList>
            <consortium name="US DOE Joint Genome Institute (JGI-PGF)"/>
            <person name="Walter F."/>
            <person name="Albersmeier A."/>
            <person name="Kalinowski J."/>
            <person name="Ruckert C."/>
        </authorList>
    </citation>
    <scope>NUCLEOTIDE SEQUENCE</scope>
    <source>
        <strain evidence="2">VKM Ac-1958</strain>
    </source>
</reference>
<organism evidence="2 3">
    <name type="scientific">Microbacterium keratanolyticum</name>
    <dbReference type="NCBI Taxonomy" id="67574"/>
    <lineage>
        <taxon>Bacteria</taxon>
        <taxon>Bacillati</taxon>
        <taxon>Actinomycetota</taxon>
        <taxon>Actinomycetes</taxon>
        <taxon>Micrococcales</taxon>
        <taxon>Microbacteriaceae</taxon>
        <taxon>Microbacterium</taxon>
    </lineage>
</organism>
<dbReference type="InterPro" id="IPR025238">
    <property type="entry name" value="DUF4184"/>
</dbReference>
<evidence type="ECO:0000313" key="3">
    <source>
        <dbReference type="Proteomes" id="UP001142325"/>
    </source>
</evidence>
<feature type="transmembrane region" description="Helical" evidence="1">
    <location>
        <begin position="155"/>
        <end position="177"/>
    </location>
</feature>
<name>A0A9W6HPV6_9MICO</name>
<accession>A0A9W6HPV6</accession>
<keyword evidence="3" id="KW-1185">Reference proteome</keyword>
<gene>
    <name evidence="2" type="ORF">GCM10017596_00030</name>
</gene>
<feature type="transmembrane region" description="Helical" evidence="1">
    <location>
        <begin position="197"/>
        <end position="216"/>
    </location>
</feature>
<dbReference type="EMBL" id="BSET01000001">
    <property type="protein sequence ID" value="GLK00288.1"/>
    <property type="molecule type" value="Genomic_DNA"/>
</dbReference>
<evidence type="ECO:0000256" key="1">
    <source>
        <dbReference type="SAM" id="Phobius"/>
    </source>
</evidence>
<keyword evidence="1" id="KW-0812">Transmembrane</keyword>
<protein>
    <recommendedName>
        <fullName evidence="4">Cell wall anchor protein</fullName>
    </recommendedName>
</protein>
<evidence type="ECO:0000313" key="2">
    <source>
        <dbReference type="EMBL" id="GLK00288.1"/>
    </source>
</evidence>
<comment type="caution">
    <text evidence="2">The sequence shown here is derived from an EMBL/GenBank/DDBJ whole genome shotgun (WGS) entry which is preliminary data.</text>
</comment>
<feature type="transmembrane region" description="Helical" evidence="1">
    <location>
        <begin position="106"/>
        <end position="126"/>
    </location>
</feature>
<dbReference type="Proteomes" id="UP001142325">
    <property type="component" value="Unassembled WGS sequence"/>
</dbReference>
<feature type="transmembrane region" description="Helical" evidence="1">
    <location>
        <begin position="51"/>
        <end position="71"/>
    </location>
</feature>
<evidence type="ECO:0008006" key="4">
    <source>
        <dbReference type="Google" id="ProtNLM"/>
    </source>
</evidence>
<feature type="transmembrane region" description="Helical" evidence="1">
    <location>
        <begin position="228"/>
        <end position="251"/>
    </location>
</feature>
<dbReference type="Pfam" id="PF13803">
    <property type="entry name" value="DUF4184"/>
    <property type="match status" value="1"/>
</dbReference>
<dbReference type="RefSeq" id="WP_204938002.1">
    <property type="nucleotide sequence ID" value="NZ_BAAAUM010000001.1"/>
</dbReference>
<keyword evidence="1" id="KW-1133">Transmembrane helix</keyword>
<sequence length="273" mass="29887">MPFTPSHAIVALPFLRTPLIPAAIAIGAMTPDLPLFVRVLVPDYMVTHDLRAIALTATIALVLLLVWRCLLRPAVRPLAPRWLARRLPREWDAGAPAAVRETFPSLVGVIWLVVSLLIGVASHIVWDAFTHEGRVGTALWPALSHPWGPLDGYKWMQYGSTAFGLVVLGVAALVWFVRRRAVTGTAPCAPRALQITWWVSLPVFLLAAWIWGLAAFGPLTASFTVRHLAYRVLPPACAVWGVFTLAVCLIAPSLARRAMRSIPQDLIPSDVAR</sequence>